<dbReference type="GO" id="GO:0016779">
    <property type="term" value="F:nucleotidyltransferase activity"/>
    <property type="evidence" value="ECO:0007669"/>
    <property type="project" value="UniProtKB-KW"/>
</dbReference>
<name>A0A2T0XAQ2_9BACT</name>
<gene>
    <name evidence="2" type="ORF">DFO77_12817</name>
</gene>
<dbReference type="PANTHER" id="PTHR37512:SF1">
    <property type="entry name" value="NADR_TTD14 AAA DOMAIN-CONTAINING PROTEIN"/>
    <property type="match status" value="1"/>
</dbReference>
<dbReference type="EMBL" id="QPIZ01000028">
    <property type="protein sequence ID" value="RCW29417.1"/>
    <property type="molecule type" value="Genomic_DNA"/>
</dbReference>
<dbReference type="InterPro" id="IPR052735">
    <property type="entry name" value="NAD_biosynth-regulator"/>
</dbReference>
<protein>
    <submittedName>
        <fullName evidence="2">NadR type nicotinamide-nucleotide adenylyltransferase</fullName>
    </submittedName>
</protein>
<keyword evidence="3" id="KW-1185">Reference proteome</keyword>
<comment type="caution">
    <text evidence="2">The sequence shown here is derived from an EMBL/GenBank/DDBJ whole genome shotgun (WGS) entry which is preliminary data.</text>
</comment>
<dbReference type="OrthoDB" id="9151999at2"/>
<evidence type="ECO:0000313" key="3">
    <source>
        <dbReference type="Proteomes" id="UP000252733"/>
    </source>
</evidence>
<dbReference type="RefSeq" id="WP_106154202.1">
    <property type="nucleotide sequence ID" value="NZ_PVTS01000017.1"/>
</dbReference>
<reference evidence="2 3" key="1">
    <citation type="submission" date="2018-07" db="EMBL/GenBank/DDBJ databases">
        <title>Freshwater and sediment microbial communities from various areas in North America, analyzing microbe dynamics in response to fracking.</title>
        <authorList>
            <person name="Lamendella R."/>
        </authorList>
    </citation>
    <scope>NUCLEOTIDE SEQUENCE [LARGE SCALE GENOMIC DNA]</scope>
    <source>
        <strain evidence="2 3">160A</strain>
    </source>
</reference>
<proteinExistence type="predicted"/>
<feature type="domain" description="NadR/Ttd14 AAA" evidence="1">
    <location>
        <begin position="4"/>
        <end position="156"/>
    </location>
</feature>
<accession>A0A2T0XAQ2</accession>
<keyword evidence="2" id="KW-0548">Nucleotidyltransferase</keyword>
<evidence type="ECO:0000259" key="1">
    <source>
        <dbReference type="Pfam" id="PF13521"/>
    </source>
</evidence>
<dbReference type="Pfam" id="PF13521">
    <property type="entry name" value="AAA_28"/>
    <property type="match status" value="1"/>
</dbReference>
<keyword evidence="2" id="KW-0808">Transferase</keyword>
<sequence length="180" mass="20460">MIAIVVTGPESTGKSVLTKKLAEHFQGHAVEEYARHYVEIRGGSYSFEDVEKIARHQLLEFQQLKQNVAAESFVFFDTFLIITKVWFQEVFACCPVWLNKAVRKHKPDFALVCMPDLPWEDDGIRENPDSRDYLLECYIKELEYYGIPFSAVEGAGAKRLNSALRGLLTNGLTVNSPKTL</sequence>
<organism evidence="2 3">
    <name type="scientific">Marinilabilia salmonicolor</name>
    <dbReference type="NCBI Taxonomy" id="989"/>
    <lineage>
        <taxon>Bacteria</taxon>
        <taxon>Pseudomonadati</taxon>
        <taxon>Bacteroidota</taxon>
        <taxon>Bacteroidia</taxon>
        <taxon>Marinilabiliales</taxon>
        <taxon>Marinilabiliaceae</taxon>
        <taxon>Marinilabilia</taxon>
    </lineage>
</organism>
<evidence type="ECO:0000313" key="2">
    <source>
        <dbReference type="EMBL" id="RCW29417.1"/>
    </source>
</evidence>
<dbReference type="Gene3D" id="3.40.50.300">
    <property type="entry name" value="P-loop containing nucleotide triphosphate hydrolases"/>
    <property type="match status" value="1"/>
</dbReference>
<dbReference type="InterPro" id="IPR027417">
    <property type="entry name" value="P-loop_NTPase"/>
</dbReference>
<dbReference type="InterPro" id="IPR038727">
    <property type="entry name" value="NadR/Ttd14_AAA_dom"/>
</dbReference>
<dbReference type="PANTHER" id="PTHR37512">
    <property type="entry name" value="TRIFUNCTIONAL NAD BIOSYNTHESIS/REGULATOR PROTEIN NADR"/>
    <property type="match status" value="1"/>
</dbReference>
<dbReference type="Proteomes" id="UP000252733">
    <property type="component" value="Unassembled WGS sequence"/>
</dbReference>
<dbReference type="AlphaFoldDB" id="A0A2T0XAQ2"/>
<dbReference type="SUPFAM" id="SSF52540">
    <property type="entry name" value="P-loop containing nucleoside triphosphate hydrolases"/>
    <property type="match status" value="1"/>
</dbReference>